<feature type="domain" description="Transposase IS30-like HTH" evidence="1">
    <location>
        <begin position="12"/>
        <end position="55"/>
    </location>
</feature>
<evidence type="ECO:0000313" key="3">
    <source>
        <dbReference type="Proteomes" id="UP000295280"/>
    </source>
</evidence>
<name>A0A9Q8FQS7_9STAP</name>
<protein>
    <submittedName>
        <fullName evidence="2">Helix-turn-helix domain-containing protein</fullName>
    </submittedName>
</protein>
<organism evidence="2 3">
    <name type="scientific">Macrococcus carouselicus</name>
    <dbReference type="NCBI Taxonomy" id="69969"/>
    <lineage>
        <taxon>Bacteria</taxon>
        <taxon>Bacillati</taxon>
        <taxon>Bacillota</taxon>
        <taxon>Bacilli</taxon>
        <taxon>Bacillales</taxon>
        <taxon>Staphylococcaceae</taxon>
        <taxon>Macrococcus</taxon>
    </lineage>
</organism>
<sequence>MTHINGTTILLKGKHLSRDERIIIQTLINEHYSNRQITRKLGRAPQTIYNEIKRGF</sequence>
<evidence type="ECO:0000313" key="2">
    <source>
        <dbReference type="EMBL" id="TDM04013.1"/>
    </source>
</evidence>
<reference evidence="2 3" key="1">
    <citation type="submission" date="2019-01" db="EMBL/GenBank/DDBJ databases">
        <title>Draft genome sequences of the type strains of six Macrococcus species.</title>
        <authorList>
            <person name="Mazhar S."/>
            <person name="Altermann E."/>
            <person name="Hill C."/>
            <person name="Mcauliffe O."/>
        </authorList>
    </citation>
    <scope>NUCLEOTIDE SEQUENCE [LARGE SCALE GENOMIC DNA]</scope>
    <source>
        <strain evidence="2 3">ATCC 51828</strain>
    </source>
</reference>
<accession>A0A9Q8FQS7</accession>
<dbReference type="InterPro" id="IPR025246">
    <property type="entry name" value="IS30-like_HTH"/>
</dbReference>
<dbReference type="Gene3D" id="1.10.10.60">
    <property type="entry name" value="Homeodomain-like"/>
    <property type="match status" value="1"/>
</dbReference>
<comment type="caution">
    <text evidence="2">The sequence shown here is derived from an EMBL/GenBank/DDBJ whole genome shotgun (WGS) entry which is preliminary data.</text>
</comment>
<dbReference type="Pfam" id="PF13936">
    <property type="entry name" value="HTH_38"/>
    <property type="match status" value="1"/>
</dbReference>
<keyword evidence="3" id="KW-1185">Reference proteome</keyword>
<gene>
    <name evidence="2" type="ORF">ERX40_02260</name>
</gene>
<dbReference type="OrthoDB" id="2233481at2"/>
<dbReference type="EMBL" id="SCWD01000001">
    <property type="protein sequence ID" value="TDM04013.1"/>
    <property type="molecule type" value="Genomic_DNA"/>
</dbReference>
<dbReference type="AlphaFoldDB" id="A0A9Q8FQS7"/>
<evidence type="ECO:0000259" key="1">
    <source>
        <dbReference type="Pfam" id="PF13936"/>
    </source>
</evidence>
<proteinExistence type="predicted"/>
<dbReference type="Proteomes" id="UP000295280">
    <property type="component" value="Unassembled WGS sequence"/>
</dbReference>